<evidence type="ECO:0000256" key="5">
    <source>
        <dbReference type="PIRSR" id="PIRSR002549-3"/>
    </source>
</evidence>
<dbReference type="InterPro" id="IPR016357">
    <property type="entry name" value="Transferrin"/>
</dbReference>
<dbReference type="GO" id="GO:0006826">
    <property type="term" value="P:iron ion transport"/>
    <property type="evidence" value="ECO:0007669"/>
    <property type="project" value="UniProtKB-KW"/>
</dbReference>
<organism evidence="11">
    <name type="scientific">Camponotus floridanus</name>
    <name type="common">Florida carpenter ant</name>
    <dbReference type="NCBI Taxonomy" id="104421"/>
    <lineage>
        <taxon>Eukaryota</taxon>
        <taxon>Metazoa</taxon>
        <taxon>Ecdysozoa</taxon>
        <taxon>Arthropoda</taxon>
        <taxon>Hexapoda</taxon>
        <taxon>Insecta</taxon>
        <taxon>Pterygota</taxon>
        <taxon>Neoptera</taxon>
        <taxon>Endopterygota</taxon>
        <taxon>Hymenoptera</taxon>
        <taxon>Apocrita</taxon>
        <taxon>Aculeata</taxon>
        <taxon>Formicoidea</taxon>
        <taxon>Formicidae</taxon>
        <taxon>Formicinae</taxon>
        <taxon>Camponotus</taxon>
    </lineage>
</organism>
<evidence type="ECO:0000256" key="1">
    <source>
        <dbReference type="ARBA" id="ARBA00022737"/>
    </source>
</evidence>
<dbReference type="SUPFAM" id="SSF53850">
    <property type="entry name" value="Periplasmic binding protein-like II"/>
    <property type="match status" value="2"/>
</dbReference>
<keyword evidence="11" id="KW-1185">Reference proteome</keyword>
<evidence type="ECO:0000256" key="8">
    <source>
        <dbReference type="SAM" id="SignalP"/>
    </source>
</evidence>
<dbReference type="GO" id="GO:0046872">
    <property type="term" value="F:metal ion binding"/>
    <property type="evidence" value="ECO:0007669"/>
    <property type="project" value="UniProtKB-KW"/>
</dbReference>
<keyword evidence="8" id="KW-0732">Signal</keyword>
<keyword evidence="7" id="KW-0812">Transmembrane</keyword>
<feature type="transmembrane region" description="Helical" evidence="7">
    <location>
        <begin position="748"/>
        <end position="767"/>
    </location>
</feature>
<dbReference type="GO" id="GO:0005886">
    <property type="term" value="C:plasma membrane"/>
    <property type="evidence" value="ECO:0007669"/>
    <property type="project" value="TreeGrafter"/>
</dbReference>
<dbReference type="PANTHER" id="PTHR11485:SF57">
    <property type="entry name" value="TRANSFERRIN"/>
    <property type="match status" value="1"/>
</dbReference>
<evidence type="ECO:0000256" key="3">
    <source>
        <dbReference type="PIRNR" id="PIRNR002549"/>
    </source>
</evidence>
<keyword evidence="2 6" id="KW-1015">Disulfide bond</keyword>
<feature type="domain" description="Transferrin-like" evidence="9">
    <location>
        <begin position="359"/>
        <end position="738"/>
    </location>
</feature>
<dbReference type="Gene3D" id="3.40.190.10">
    <property type="entry name" value="Periplasmic binding protein-like II"/>
    <property type="match status" value="3"/>
</dbReference>
<dbReference type="SMART" id="SM00094">
    <property type="entry name" value="TR_FER"/>
    <property type="match status" value="1"/>
</dbReference>
<feature type="disulfide bond" evidence="6">
    <location>
        <begin position="510"/>
        <end position="536"/>
    </location>
</feature>
<dbReference type="EMBL" id="GL440813">
    <property type="protein sequence ID" value="EFN65396.1"/>
    <property type="molecule type" value="Genomic_DNA"/>
</dbReference>
<dbReference type="PRINTS" id="PR00422">
    <property type="entry name" value="TRANSFERRIN"/>
</dbReference>
<gene>
    <name evidence="10" type="ORF">EAG_04979</name>
</gene>
<evidence type="ECO:0000256" key="2">
    <source>
        <dbReference type="ARBA" id="ARBA00023157"/>
    </source>
</evidence>
<feature type="binding site" evidence="4">
    <location>
        <position position="139"/>
    </location>
    <ligand>
        <name>hydrogencarbonate</name>
        <dbReference type="ChEBI" id="CHEBI:17544"/>
        <label>1</label>
    </ligand>
</feature>
<dbReference type="Pfam" id="PF00405">
    <property type="entry name" value="Transferrin"/>
    <property type="match status" value="2"/>
</dbReference>
<evidence type="ECO:0000256" key="4">
    <source>
        <dbReference type="PIRSR" id="PIRSR002549-2"/>
    </source>
</evidence>
<feature type="binding site" evidence="5">
    <location>
        <position position="414"/>
    </location>
    <ligand>
        <name>Fe(3+)</name>
        <dbReference type="ChEBI" id="CHEBI:29034"/>
        <label>2</label>
    </ligand>
</feature>
<dbReference type="GO" id="GO:0005615">
    <property type="term" value="C:extracellular space"/>
    <property type="evidence" value="ECO:0007669"/>
    <property type="project" value="InterPro"/>
</dbReference>
<dbReference type="OrthoDB" id="8183540at2759"/>
<dbReference type="PANTHER" id="PTHR11485">
    <property type="entry name" value="TRANSFERRIN"/>
    <property type="match status" value="1"/>
</dbReference>
<keyword evidence="3" id="KW-0410">Iron transport</keyword>
<feature type="disulfide bond" evidence="6">
    <location>
        <begin position="23"/>
        <end position="55"/>
    </location>
</feature>
<keyword evidence="3 5" id="KW-0479">Metal-binding</keyword>
<evidence type="ECO:0000313" key="11">
    <source>
        <dbReference type="Proteomes" id="UP000000311"/>
    </source>
</evidence>
<reference evidence="10 11" key="1">
    <citation type="journal article" date="2010" name="Science">
        <title>Genomic comparison of the ants Camponotus floridanus and Harpegnathos saltator.</title>
        <authorList>
            <person name="Bonasio R."/>
            <person name="Zhang G."/>
            <person name="Ye C."/>
            <person name="Mutti N.S."/>
            <person name="Fang X."/>
            <person name="Qin N."/>
            <person name="Donahue G."/>
            <person name="Yang P."/>
            <person name="Li Q."/>
            <person name="Li C."/>
            <person name="Zhang P."/>
            <person name="Huang Z."/>
            <person name="Berger S.L."/>
            <person name="Reinberg D."/>
            <person name="Wang J."/>
            <person name="Liebig J."/>
        </authorList>
    </citation>
    <scope>NUCLEOTIDE SEQUENCE [LARGE SCALE GENOMIC DNA]</scope>
    <source>
        <strain evidence="11">C129</strain>
    </source>
</reference>
<dbReference type="InParanoid" id="E2AMH2"/>
<dbReference type="STRING" id="104421.E2AMH2"/>
<comment type="similarity">
    <text evidence="3">Belongs to the transferrin family.</text>
</comment>
<dbReference type="AlphaFoldDB" id="E2AMH2"/>
<feature type="disulfide bond" evidence="6">
    <location>
        <begin position="362"/>
        <end position="399"/>
    </location>
</feature>
<dbReference type="PIRSF" id="PIRSF002549">
    <property type="entry name" value="Transferrin"/>
    <property type="match status" value="1"/>
</dbReference>
<feature type="chain" id="PRO_5003157046" description="Transferrin" evidence="8">
    <location>
        <begin position="17"/>
        <end position="770"/>
    </location>
</feature>
<keyword evidence="1" id="KW-0677">Repeat</keyword>
<evidence type="ECO:0000313" key="10">
    <source>
        <dbReference type="EMBL" id="EFN65396.1"/>
    </source>
</evidence>
<dbReference type="InterPro" id="IPR001156">
    <property type="entry name" value="Transferrin-like_dom"/>
</dbReference>
<feature type="disulfide bond" evidence="6">
    <location>
        <begin position="372"/>
        <end position="390"/>
    </location>
</feature>
<feature type="disulfide bond" evidence="6">
    <location>
        <begin position="133"/>
        <end position="230"/>
    </location>
</feature>
<keyword evidence="3" id="KW-0406">Ion transport</keyword>
<feature type="disulfide bond" evidence="6">
    <location>
        <begin position="533"/>
        <end position="544"/>
    </location>
</feature>
<dbReference type="Proteomes" id="UP000000311">
    <property type="component" value="Unassembled WGS sequence"/>
</dbReference>
<feature type="domain" description="Transferrin-like" evidence="9">
    <location>
        <begin position="20"/>
        <end position="354"/>
    </location>
</feature>
<protein>
    <recommendedName>
        <fullName evidence="3">Transferrin</fullName>
    </recommendedName>
</protein>
<keyword evidence="3" id="KW-0813">Transport</keyword>
<dbReference type="PROSITE" id="PS51408">
    <property type="entry name" value="TRANSFERRIN_LIKE_4"/>
    <property type="match status" value="2"/>
</dbReference>
<feature type="disulfide bond" evidence="6">
    <location>
        <begin position="182"/>
        <end position="208"/>
    </location>
</feature>
<dbReference type="GO" id="GO:0055037">
    <property type="term" value="C:recycling endosome"/>
    <property type="evidence" value="ECO:0007669"/>
    <property type="project" value="TreeGrafter"/>
</dbReference>
<name>E2AMH2_CAMFO</name>
<accession>E2AMH2</accession>
<evidence type="ECO:0000256" key="7">
    <source>
        <dbReference type="SAM" id="Phobius"/>
    </source>
</evidence>
<keyword evidence="3 5" id="KW-0408">Iron</keyword>
<keyword evidence="7" id="KW-0472">Membrane</keyword>
<sequence>MKNIVWISLLLGVAYAQQEYKFCAPIDTISDDACYALQRGESKVSCFRVTDSAECAIRLAQGKADFGVFNAEELLLAYQFYPLDISPIFQLRHRERQEEEFEFQTVAVVPADLTQKAVSPDERLKQLKNGGFCHPGFSKSQWWNDYILKHFERTVISPHCQDNVTVIENEIRSLRDFFGKACRPGEWAADSSIDQELKNKYPELCALCDNQATCSYNNKEKHGHFGAMECLARHDGKVAYVALNYVREYFKTNATFQFLCPNGNILPLKTETPCAWLKQPWSVVAARKEIAKDLKIDLWKWLKPSLPFGFKENDWEIALNKIIQDDSRAFNLTEMSLATYLSKGREIDISNIETCGKTIRWCTIGDLETNKCRWVARAARALDVQPNISCSKSNSTFECFRDIAENRADIITIDSNYGYLARTVYGLSTILYSETETDKNSVIISVVREPKDNNYPIKNFHDLKNRKACFPEYGGIGWLNFINVARSNGIISSKSCDYPLLVSKLLSGACSPGVEDTDHTRTPISSDVSSKFCSACRYQNNTSCAVNETNRYYSDEGAMRCLSEGAGDIAFVKAANIIEKTIDSNMYRILCKNGSLAETPGFKFDEFCALSVTIDSEVGIIFLKLFNLYTYIHIFNVCVWAHAYIYISVVQCIKSNKLQCFFQLVGRKDDTQIFRTDTFLALLKLENWLGYRVSPRRSIHIYGPFNGTFNLLFKDSTSGLVSTSSMKKSVLAYKELFSHVDQCSTGSFAATTNFVLVILITLYHFFFSHN</sequence>
<keyword evidence="7" id="KW-1133">Transmembrane helix</keyword>
<evidence type="ECO:0000256" key="6">
    <source>
        <dbReference type="PIRSR" id="PIRSR002549-4"/>
    </source>
</evidence>
<feature type="disulfide bond" evidence="6">
    <location>
        <begin position="34"/>
        <end position="46"/>
    </location>
</feature>
<feature type="disulfide bond" evidence="6">
    <location>
        <begin position="260"/>
        <end position="274"/>
    </location>
</feature>
<feature type="disulfide bond" evidence="6">
    <location>
        <begin position="469"/>
        <end position="561"/>
    </location>
</feature>
<dbReference type="CDD" id="cd13529">
    <property type="entry name" value="PBP2_transferrin"/>
    <property type="match status" value="1"/>
</dbReference>
<proteinExistence type="inferred from homology"/>
<dbReference type="GO" id="GO:0005769">
    <property type="term" value="C:early endosome"/>
    <property type="evidence" value="ECO:0007669"/>
    <property type="project" value="TreeGrafter"/>
</dbReference>
<evidence type="ECO:0000259" key="9">
    <source>
        <dbReference type="PROSITE" id="PS51408"/>
    </source>
</evidence>
<feature type="disulfide bond" evidence="6">
    <location>
        <begin position="205"/>
        <end position="214"/>
    </location>
</feature>
<feature type="signal peptide" evidence="8">
    <location>
        <begin position="1"/>
        <end position="16"/>
    </location>
</feature>
<feature type="binding site" evidence="4">
    <location>
        <position position="477"/>
    </location>
    <ligand>
        <name>hydrogencarbonate</name>
        <dbReference type="ChEBI" id="CHEBI:17544"/>
        <label>1</label>
    </ligand>
</feature>
<comment type="function">
    <text evidence="3">Transferrins are iron binding transport proteins which bind Fe(3+) ion in association with the binding of an anion, usually bicarbonate.</text>
</comment>
<dbReference type="OMA" id="FRMYNIF"/>